<dbReference type="AlphaFoldDB" id="X0S5P2"/>
<sequence length="188" mass="21853">FDAEMILKMLRSGKEIVGGCYPKKNLNIDKMLHYYEKGERGDKLLLRQTDLNYNVKVYNKNQARLENGLIEVLDVPTGCMLIDKRCMSQIVHKNRQYAYKNNVAGYRNVNQFYDIFRVGVGDNGYYLSEDYYFCQLAREIGAQLWLVADTTLVHIGRYNYHGNLGLTIRDNSGETLDRDSQLMRNNTL</sequence>
<protein>
    <submittedName>
        <fullName evidence="1">Uncharacterized protein</fullName>
    </submittedName>
</protein>
<proteinExistence type="predicted"/>
<gene>
    <name evidence="1" type="ORF">S01H1_08420</name>
</gene>
<accession>X0S5P2</accession>
<dbReference type="EMBL" id="BARS01004320">
    <property type="protein sequence ID" value="GAF76339.1"/>
    <property type="molecule type" value="Genomic_DNA"/>
</dbReference>
<feature type="non-terminal residue" evidence="1">
    <location>
        <position position="1"/>
    </location>
</feature>
<evidence type="ECO:0000313" key="1">
    <source>
        <dbReference type="EMBL" id="GAF76339.1"/>
    </source>
</evidence>
<organism evidence="1">
    <name type="scientific">marine sediment metagenome</name>
    <dbReference type="NCBI Taxonomy" id="412755"/>
    <lineage>
        <taxon>unclassified sequences</taxon>
        <taxon>metagenomes</taxon>
        <taxon>ecological metagenomes</taxon>
    </lineage>
</organism>
<name>X0S5P2_9ZZZZ</name>
<reference evidence="1" key="1">
    <citation type="journal article" date="2014" name="Front. Microbiol.">
        <title>High frequency of phylogenetically diverse reductive dehalogenase-homologous genes in deep subseafloor sedimentary metagenomes.</title>
        <authorList>
            <person name="Kawai M."/>
            <person name="Futagami T."/>
            <person name="Toyoda A."/>
            <person name="Takaki Y."/>
            <person name="Nishi S."/>
            <person name="Hori S."/>
            <person name="Arai W."/>
            <person name="Tsubouchi T."/>
            <person name="Morono Y."/>
            <person name="Uchiyama I."/>
            <person name="Ito T."/>
            <person name="Fujiyama A."/>
            <person name="Inagaki F."/>
            <person name="Takami H."/>
        </authorList>
    </citation>
    <scope>NUCLEOTIDE SEQUENCE</scope>
    <source>
        <strain evidence="1">Expedition CK06-06</strain>
    </source>
</reference>
<comment type="caution">
    <text evidence="1">The sequence shown here is derived from an EMBL/GenBank/DDBJ whole genome shotgun (WGS) entry which is preliminary data.</text>
</comment>